<name>A0A8E2B499_9APHY</name>
<reference evidence="2 3" key="1">
    <citation type="submission" date="2016-07" db="EMBL/GenBank/DDBJ databases">
        <title>Draft genome of the white-rot fungus Obba rivulosa 3A-2.</title>
        <authorList>
            <consortium name="DOE Joint Genome Institute"/>
            <person name="Miettinen O."/>
            <person name="Riley R."/>
            <person name="Acob R."/>
            <person name="Barry K."/>
            <person name="Cullen D."/>
            <person name="De Vries R."/>
            <person name="Hainaut M."/>
            <person name="Hatakka A."/>
            <person name="Henrissat B."/>
            <person name="Hilden K."/>
            <person name="Kuo R."/>
            <person name="Labutti K."/>
            <person name="Lipzen A."/>
            <person name="Makela M.R."/>
            <person name="Sandor L."/>
            <person name="Spatafora J.W."/>
            <person name="Grigoriev I.V."/>
            <person name="Hibbett D.S."/>
        </authorList>
    </citation>
    <scope>NUCLEOTIDE SEQUENCE [LARGE SCALE GENOMIC DNA]</scope>
    <source>
        <strain evidence="2 3">3A-2</strain>
    </source>
</reference>
<proteinExistence type="predicted"/>
<keyword evidence="3" id="KW-1185">Reference proteome</keyword>
<evidence type="ECO:0000256" key="1">
    <source>
        <dbReference type="SAM" id="MobiDB-lite"/>
    </source>
</evidence>
<protein>
    <submittedName>
        <fullName evidence="2">Uncharacterized protein</fullName>
    </submittedName>
</protein>
<feature type="region of interest" description="Disordered" evidence="1">
    <location>
        <begin position="20"/>
        <end position="62"/>
    </location>
</feature>
<dbReference type="EMBL" id="KV722373">
    <property type="protein sequence ID" value="OCH92137.1"/>
    <property type="molecule type" value="Genomic_DNA"/>
</dbReference>
<dbReference type="Proteomes" id="UP000250043">
    <property type="component" value="Unassembled WGS sequence"/>
</dbReference>
<dbReference type="AlphaFoldDB" id="A0A8E2B499"/>
<feature type="compositionally biased region" description="Basic and acidic residues" evidence="1">
    <location>
        <begin position="379"/>
        <end position="397"/>
    </location>
</feature>
<organism evidence="2 3">
    <name type="scientific">Obba rivulosa</name>
    <dbReference type="NCBI Taxonomy" id="1052685"/>
    <lineage>
        <taxon>Eukaryota</taxon>
        <taxon>Fungi</taxon>
        <taxon>Dikarya</taxon>
        <taxon>Basidiomycota</taxon>
        <taxon>Agaricomycotina</taxon>
        <taxon>Agaricomycetes</taxon>
        <taxon>Polyporales</taxon>
        <taxon>Gelatoporiaceae</taxon>
        <taxon>Obba</taxon>
    </lineage>
</organism>
<evidence type="ECO:0000313" key="3">
    <source>
        <dbReference type="Proteomes" id="UP000250043"/>
    </source>
</evidence>
<feature type="region of interest" description="Disordered" evidence="1">
    <location>
        <begin position="141"/>
        <end position="206"/>
    </location>
</feature>
<feature type="compositionally biased region" description="Low complexity" evidence="1">
    <location>
        <begin position="191"/>
        <end position="203"/>
    </location>
</feature>
<feature type="compositionally biased region" description="Low complexity" evidence="1">
    <location>
        <begin position="252"/>
        <end position="261"/>
    </location>
</feature>
<sequence>MGRFGYPAVFPFSTVYSTGMSSPNKAPYSPHRSRFTPVQAPSGPDDDPFGPVQHTHQSNHGNMTARNEFRTTTIQGSQPHPQVQVPQTDGYPASGLQAGNMPHHGVLVMAPSQQYIASAGLQSHASVLSDVYPYPPSFNRTAAYLPSTPPRQQSRVPVTPDRMTSASGGTPNSPSNSTMDYSPRSVRTQHSSNRSTDSSSRLSHGTGFSILTVSSNVRMSDGTESPAMPSLTAKINSLSLPRTPGSGGSGGTRASAGSSAAMSVDSPVGMRSRHDNPALMGSGGGPVAFNPYVTHSMQASEGAETVVGIGPNLNIASMQLQPGPQMGNSAMYTARSSWGQGSSIAQPYSAYSNAMHSVPHPLTREVQPLQRHVPSQDSGKNKGKDKDRRKVKETPVKYPDTEEFPKCGICKKPVATMDQIAHEELEVCPGRRCPVCHQRRSMEEIESHNKICPGPRRK</sequence>
<feature type="compositionally biased region" description="Polar residues" evidence="1">
    <location>
        <begin position="150"/>
        <end position="190"/>
    </location>
</feature>
<evidence type="ECO:0000313" key="2">
    <source>
        <dbReference type="EMBL" id="OCH92137.1"/>
    </source>
</evidence>
<feature type="region of interest" description="Disordered" evidence="1">
    <location>
        <begin position="237"/>
        <end position="269"/>
    </location>
</feature>
<accession>A0A8E2B499</accession>
<feature type="region of interest" description="Disordered" evidence="1">
    <location>
        <begin position="369"/>
        <end position="397"/>
    </location>
</feature>
<gene>
    <name evidence="2" type="ORF">OBBRIDRAFT_886419</name>
</gene>